<evidence type="ECO:0000313" key="4">
    <source>
        <dbReference type="EMBL" id="MFK2856612.1"/>
    </source>
</evidence>
<name>A0ABW8IN05_9GAMM</name>
<evidence type="ECO:0000256" key="1">
    <source>
        <dbReference type="ARBA" id="ARBA00008725"/>
    </source>
</evidence>
<organism evidence="4 5">
    <name type="scientific">Dyella humi</name>
    <dbReference type="NCBI Taxonomy" id="1770547"/>
    <lineage>
        <taxon>Bacteria</taxon>
        <taxon>Pseudomonadati</taxon>
        <taxon>Pseudomonadota</taxon>
        <taxon>Gammaproteobacteria</taxon>
        <taxon>Lysobacterales</taxon>
        <taxon>Rhodanobacteraceae</taxon>
        <taxon>Dyella</taxon>
    </lineage>
</organism>
<dbReference type="SUPFAM" id="SSF53850">
    <property type="entry name" value="Periplasmic binding protein-like II"/>
    <property type="match status" value="1"/>
</dbReference>
<dbReference type="Pfam" id="PF12849">
    <property type="entry name" value="PBP_like_2"/>
    <property type="match status" value="1"/>
</dbReference>
<dbReference type="PANTHER" id="PTHR42996">
    <property type="entry name" value="PHOSPHATE-BINDING PROTEIN PSTS"/>
    <property type="match status" value="1"/>
</dbReference>
<evidence type="ECO:0000259" key="3">
    <source>
        <dbReference type="Pfam" id="PF12849"/>
    </source>
</evidence>
<dbReference type="Gene3D" id="3.40.190.10">
    <property type="entry name" value="Periplasmic binding protein-like II"/>
    <property type="match status" value="1"/>
</dbReference>
<comment type="similarity">
    <text evidence="1">Belongs to the PstS family.</text>
</comment>
<keyword evidence="2" id="KW-0732">Signal</keyword>
<dbReference type="InterPro" id="IPR024370">
    <property type="entry name" value="PBP_domain"/>
</dbReference>
<gene>
    <name evidence="4" type="ORF">ISP18_18535</name>
</gene>
<keyword evidence="5" id="KW-1185">Reference proteome</keyword>
<feature type="chain" id="PRO_5047385358" evidence="2">
    <location>
        <begin position="30"/>
        <end position="501"/>
    </location>
</feature>
<feature type="signal peptide" evidence="2">
    <location>
        <begin position="1"/>
        <end position="29"/>
    </location>
</feature>
<feature type="domain" description="PBP" evidence="3">
    <location>
        <begin position="110"/>
        <end position="335"/>
    </location>
</feature>
<protein>
    <submittedName>
        <fullName evidence="4">Substrate-binding domain-containing protein</fullName>
    </submittedName>
</protein>
<dbReference type="Proteomes" id="UP001620409">
    <property type="component" value="Unassembled WGS sequence"/>
</dbReference>
<sequence length="501" mass="49922">MNYGLTRLSTRTKLVAAALALALAGVSHAQTTQVGGGATLPSIGYVGTNAASNLQVWGTSANNTVDPIDPNSLFGVYQAQTGNPNVSYCLTGSGAGKDTLAAPITLVVNGVSTSFSVQNTCVKNSVGTVPGFGAGLTGVGRTDLTQPNFAGSDSPLAAADYQHYQTGHGSSAFPTQFPAVAGAVAIGFNVVDTKGVQVTTSATGLSDSMICNILSGQITNWDDTRLTSAFTVSSGASLPNAPINVQYRSDGSGTTFSLSNHLTAVCGAINSVDFQANQAFTSVVAGFFTSGLPNGNGTSTAKWTGASGNPGVASAIVTTANSIGYVETANALATNPGMKFANVNSLSPTANFGTPLAITSAAIVYNQVISATNNTNGTPALEGISSITNPTVTAPPANSTCIALVKPSLYAKPGIPGSLITSTTYPIVAISYLLSHAQGVSSGDLASTQGLVNAAYNSTITGSVNTIGSGTGLAFLNLGTNGAAFGTNGVNAPGDCVNSGQ</sequence>
<evidence type="ECO:0000256" key="2">
    <source>
        <dbReference type="SAM" id="SignalP"/>
    </source>
</evidence>
<evidence type="ECO:0000313" key="5">
    <source>
        <dbReference type="Proteomes" id="UP001620409"/>
    </source>
</evidence>
<dbReference type="RefSeq" id="WP_380015680.1">
    <property type="nucleotide sequence ID" value="NZ_JADIKI010000023.1"/>
</dbReference>
<dbReference type="PANTHER" id="PTHR42996:SF1">
    <property type="entry name" value="PHOSPHATE-BINDING PROTEIN PSTS"/>
    <property type="match status" value="1"/>
</dbReference>
<dbReference type="InterPro" id="IPR050962">
    <property type="entry name" value="Phosphate-bind_PstS"/>
</dbReference>
<dbReference type="EMBL" id="JADIKI010000023">
    <property type="protein sequence ID" value="MFK2856612.1"/>
    <property type="molecule type" value="Genomic_DNA"/>
</dbReference>
<accession>A0ABW8IN05</accession>
<reference evidence="4 5" key="1">
    <citation type="submission" date="2020-10" db="EMBL/GenBank/DDBJ databases">
        <title>Phylogeny of dyella-like bacteria.</title>
        <authorList>
            <person name="Fu J."/>
        </authorList>
    </citation>
    <scope>NUCLEOTIDE SEQUENCE [LARGE SCALE GENOMIC DNA]</scope>
    <source>
        <strain evidence="4 5">DHG40</strain>
    </source>
</reference>
<proteinExistence type="inferred from homology"/>
<comment type="caution">
    <text evidence="4">The sequence shown here is derived from an EMBL/GenBank/DDBJ whole genome shotgun (WGS) entry which is preliminary data.</text>
</comment>